<sequence length="90" mass="10145">MRRKRTKRVPQEESRMRVVALKNPSNNVRIYVRYGECMKNHAVKVGGYAIDGCGEFMASDAAEGTQGAMICDACGCHRNFHQRVLEARNV</sequence>
<dbReference type="GO" id="GO:0003700">
    <property type="term" value="F:DNA-binding transcription factor activity"/>
    <property type="evidence" value="ECO:0007669"/>
    <property type="project" value="TreeGrafter"/>
</dbReference>
<dbReference type="InterPro" id="IPR006456">
    <property type="entry name" value="ZF_HD_homeobox_Cys/His_dimer"/>
</dbReference>
<evidence type="ECO:0000259" key="6">
    <source>
        <dbReference type="PROSITE" id="PS51523"/>
    </source>
</evidence>
<dbReference type="STRING" id="59895.A0A118K5J5"/>
<comment type="subcellular location">
    <subcellularLocation>
        <location evidence="1">Cytoplasm</location>
    </subcellularLocation>
</comment>
<protein>
    <submittedName>
        <fullName evidence="7">ZF-HD homeobox protein, Cys/His-rich dimerization domain-containing protein</fullName>
    </submittedName>
</protein>
<dbReference type="PROSITE" id="PS51523">
    <property type="entry name" value="ZF_HD_DIMER"/>
    <property type="match status" value="1"/>
</dbReference>
<dbReference type="GO" id="GO:0050793">
    <property type="term" value="P:regulation of developmental process"/>
    <property type="evidence" value="ECO:0007669"/>
    <property type="project" value="TreeGrafter"/>
</dbReference>
<dbReference type="EMBL" id="LEKV01001070">
    <property type="protein sequence ID" value="KVI09150.1"/>
    <property type="molecule type" value="Genomic_DNA"/>
</dbReference>
<evidence type="ECO:0000256" key="1">
    <source>
        <dbReference type="ARBA" id="ARBA00004496"/>
    </source>
</evidence>
<keyword evidence="5" id="KW-0862">Zinc</keyword>
<feature type="domain" description="ZF-HD dimerization-type" evidence="6">
    <location>
        <begin position="34"/>
        <end position="84"/>
    </location>
</feature>
<evidence type="ECO:0000256" key="2">
    <source>
        <dbReference type="ARBA" id="ARBA00022490"/>
    </source>
</evidence>
<dbReference type="Pfam" id="PF04770">
    <property type="entry name" value="ZF-HD_dimer"/>
    <property type="match status" value="1"/>
</dbReference>
<evidence type="ECO:0000256" key="4">
    <source>
        <dbReference type="ARBA" id="ARBA00022771"/>
    </source>
</evidence>
<dbReference type="GO" id="GO:0008270">
    <property type="term" value="F:zinc ion binding"/>
    <property type="evidence" value="ECO:0007669"/>
    <property type="project" value="UniProtKB-KW"/>
</dbReference>
<keyword evidence="4" id="KW-0863">Zinc-finger</keyword>
<reference evidence="7 8" key="1">
    <citation type="journal article" date="2016" name="Sci. Rep.">
        <title>The genome sequence of the outbreeding globe artichoke constructed de novo incorporating a phase-aware low-pass sequencing strategy of F1 progeny.</title>
        <authorList>
            <person name="Scaglione D."/>
            <person name="Reyes-Chin-Wo S."/>
            <person name="Acquadro A."/>
            <person name="Froenicke L."/>
            <person name="Portis E."/>
            <person name="Beitel C."/>
            <person name="Tirone M."/>
            <person name="Mauro R."/>
            <person name="Lo Monaco A."/>
            <person name="Mauromicale G."/>
            <person name="Faccioli P."/>
            <person name="Cattivelli L."/>
            <person name="Rieseberg L."/>
            <person name="Michelmore R."/>
            <person name="Lanteri S."/>
        </authorList>
    </citation>
    <scope>NUCLEOTIDE SEQUENCE [LARGE SCALE GENOMIC DNA]</scope>
    <source>
        <strain evidence="7">2C</strain>
    </source>
</reference>
<keyword evidence="3" id="KW-0479">Metal-binding</keyword>
<dbReference type="PANTHER" id="PTHR31948:SF162">
    <property type="entry name" value="MINI ZINC FINGER PROTEIN 2"/>
    <property type="match status" value="1"/>
</dbReference>
<dbReference type="GO" id="GO:0000976">
    <property type="term" value="F:transcription cis-regulatory region binding"/>
    <property type="evidence" value="ECO:0007669"/>
    <property type="project" value="TreeGrafter"/>
</dbReference>
<organism evidence="7 8">
    <name type="scientific">Cynara cardunculus var. scolymus</name>
    <name type="common">Globe artichoke</name>
    <name type="synonym">Cynara scolymus</name>
    <dbReference type="NCBI Taxonomy" id="59895"/>
    <lineage>
        <taxon>Eukaryota</taxon>
        <taxon>Viridiplantae</taxon>
        <taxon>Streptophyta</taxon>
        <taxon>Embryophyta</taxon>
        <taxon>Tracheophyta</taxon>
        <taxon>Spermatophyta</taxon>
        <taxon>Magnoliopsida</taxon>
        <taxon>eudicotyledons</taxon>
        <taxon>Gunneridae</taxon>
        <taxon>Pentapetalae</taxon>
        <taxon>asterids</taxon>
        <taxon>campanulids</taxon>
        <taxon>Asterales</taxon>
        <taxon>Asteraceae</taxon>
        <taxon>Carduoideae</taxon>
        <taxon>Cardueae</taxon>
        <taxon>Carduinae</taxon>
        <taxon>Cynara</taxon>
    </lineage>
</organism>
<dbReference type="GO" id="GO:0005737">
    <property type="term" value="C:cytoplasm"/>
    <property type="evidence" value="ECO:0007669"/>
    <property type="project" value="UniProtKB-SubCell"/>
</dbReference>
<dbReference type="Proteomes" id="UP000243975">
    <property type="component" value="Unassembled WGS sequence"/>
</dbReference>
<evidence type="ECO:0000256" key="3">
    <source>
        <dbReference type="ARBA" id="ARBA00022723"/>
    </source>
</evidence>
<keyword evidence="7" id="KW-0371">Homeobox</keyword>
<keyword evidence="8" id="KW-1185">Reference proteome</keyword>
<dbReference type="GO" id="GO:0005634">
    <property type="term" value="C:nucleus"/>
    <property type="evidence" value="ECO:0007669"/>
    <property type="project" value="TreeGrafter"/>
</dbReference>
<comment type="caution">
    <text evidence="7">The sequence shown here is derived from an EMBL/GenBank/DDBJ whole genome shotgun (WGS) entry which is preliminary data.</text>
</comment>
<proteinExistence type="predicted"/>
<keyword evidence="7" id="KW-0238">DNA-binding</keyword>
<keyword evidence="2" id="KW-0963">Cytoplasm</keyword>
<name>A0A118K5J5_CYNCS</name>
<evidence type="ECO:0000313" key="8">
    <source>
        <dbReference type="Proteomes" id="UP000243975"/>
    </source>
</evidence>
<evidence type="ECO:0000256" key="5">
    <source>
        <dbReference type="ARBA" id="ARBA00022833"/>
    </source>
</evidence>
<dbReference type="Gramene" id="KVI09150">
    <property type="protein sequence ID" value="KVI09150"/>
    <property type="gene ID" value="Ccrd_012510"/>
</dbReference>
<dbReference type="NCBIfam" id="TIGR01566">
    <property type="entry name" value="ZF_HD_prot_N"/>
    <property type="match status" value="1"/>
</dbReference>
<dbReference type="OMA" id="QGAMICD"/>
<accession>A0A118K5J5</accession>
<dbReference type="AlphaFoldDB" id="A0A118K5J5"/>
<dbReference type="PANTHER" id="PTHR31948">
    <property type="entry name" value="ZINC-FINGER HOMEODOMAIN PROTEIN 2"/>
    <property type="match status" value="1"/>
</dbReference>
<gene>
    <name evidence="7" type="ORF">Ccrd_012510</name>
</gene>
<evidence type="ECO:0000313" key="7">
    <source>
        <dbReference type="EMBL" id="KVI09150.1"/>
    </source>
</evidence>